<dbReference type="InterPro" id="IPR000847">
    <property type="entry name" value="LysR_HTH_N"/>
</dbReference>
<name>A0A2R5ESE3_9BACL</name>
<evidence type="ECO:0000259" key="5">
    <source>
        <dbReference type="PROSITE" id="PS50931"/>
    </source>
</evidence>
<accession>A0A2R5ESE3</accession>
<evidence type="ECO:0000313" key="6">
    <source>
        <dbReference type="EMBL" id="GBG06314.1"/>
    </source>
</evidence>
<dbReference type="AlphaFoldDB" id="A0A2R5ESE3"/>
<feature type="domain" description="HTH lysR-type" evidence="5">
    <location>
        <begin position="3"/>
        <end position="60"/>
    </location>
</feature>
<dbReference type="EMBL" id="BDQX01000041">
    <property type="protein sequence ID" value="GBG06314.1"/>
    <property type="molecule type" value="Genomic_DNA"/>
</dbReference>
<sequence length="303" mass="33901">MALNFHQLHIFHTVAERGSFSAAAQSLHMTQPAVTMQVQSLEEYFGTKLLQRSTKRIELTEAGRALMPYAKSSIELIRDTDQAMSTFTKQLKGKLQLGSSLTIGEYILPRLLGPFGQEYPHISISMKVMNTAQIMEDILNHQLNFGLIEAPVNHPDMYMEAVMNDELVLVVHKDHPLAEVSETTLADALQYTFVLREQGSGTRLVMEDELRNKGFDPSAMKIVMELGSTGAVKSAVEAGLGISILSTSSVKHEMALGLIKTVKLTDARFHRQFYSIYLKSALLPISAVTFLTFLRERDLKQWL</sequence>
<dbReference type="Gene3D" id="3.40.190.290">
    <property type="match status" value="1"/>
</dbReference>
<comment type="similarity">
    <text evidence="1">Belongs to the LysR transcriptional regulatory family.</text>
</comment>
<dbReference type="GO" id="GO:0003700">
    <property type="term" value="F:DNA-binding transcription factor activity"/>
    <property type="evidence" value="ECO:0007669"/>
    <property type="project" value="InterPro"/>
</dbReference>
<reference evidence="6 7" key="1">
    <citation type="submission" date="2017-08" db="EMBL/GenBank/DDBJ databases">
        <title>Substantial Increase in Enzyme Production by Combined Drug-Resistance Mutations in Paenibacillus agaridevorans.</title>
        <authorList>
            <person name="Tanaka Y."/>
            <person name="Funane K."/>
            <person name="Hosaka T."/>
            <person name="Shiwa Y."/>
            <person name="Fujita N."/>
            <person name="Miyazaki T."/>
            <person name="Yoshikawa H."/>
            <person name="Murakami K."/>
            <person name="Kasahara K."/>
            <person name="Inaoka T."/>
            <person name="Hiraga Y."/>
            <person name="Ochi K."/>
        </authorList>
    </citation>
    <scope>NUCLEOTIDE SEQUENCE [LARGE SCALE GENOMIC DNA]</scope>
    <source>
        <strain evidence="6 7">T-3040</strain>
    </source>
</reference>
<dbReference type="SUPFAM" id="SSF46785">
    <property type="entry name" value="Winged helix' DNA-binding domain"/>
    <property type="match status" value="1"/>
</dbReference>
<dbReference type="NCBIfam" id="NF040786">
    <property type="entry name" value="LysR_Sec_metab"/>
    <property type="match status" value="1"/>
</dbReference>
<comment type="caution">
    <text evidence="6">The sequence shown here is derived from an EMBL/GenBank/DDBJ whole genome shotgun (WGS) entry which is preliminary data.</text>
</comment>
<dbReference type="Pfam" id="PF03466">
    <property type="entry name" value="LysR_substrate"/>
    <property type="match status" value="1"/>
</dbReference>
<dbReference type="InterPro" id="IPR036390">
    <property type="entry name" value="WH_DNA-bd_sf"/>
</dbReference>
<dbReference type="Gene3D" id="1.10.10.10">
    <property type="entry name" value="Winged helix-like DNA-binding domain superfamily/Winged helix DNA-binding domain"/>
    <property type="match status" value="1"/>
</dbReference>
<dbReference type="Proteomes" id="UP000245202">
    <property type="component" value="Unassembled WGS sequence"/>
</dbReference>
<dbReference type="PROSITE" id="PS50931">
    <property type="entry name" value="HTH_LYSR"/>
    <property type="match status" value="1"/>
</dbReference>
<keyword evidence="3" id="KW-0238">DNA-binding</keyword>
<dbReference type="SUPFAM" id="SSF53850">
    <property type="entry name" value="Periplasmic binding protein-like II"/>
    <property type="match status" value="1"/>
</dbReference>
<evidence type="ECO:0000256" key="3">
    <source>
        <dbReference type="ARBA" id="ARBA00023125"/>
    </source>
</evidence>
<protein>
    <submittedName>
        <fullName evidence="6">LysR family transcriptional regulator</fullName>
    </submittedName>
</protein>
<gene>
    <name evidence="6" type="ORF">PAT3040_00838</name>
</gene>
<proteinExistence type="inferred from homology"/>
<dbReference type="CDD" id="cd08420">
    <property type="entry name" value="PBP2_CysL_like"/>
    <property type="match status" value="1"/>
</dbReference>
<dbReference type="PANTHER" id="PTHR30126">
    <property type="entry name" value="HTH-TYPE TRANSCRIPTIONAL REGULATOR"/>
    <property type="match status" value="1"/>
</dbReference>
<dbReference type="RefSeq" id="WP_087567768.1">
    <property type="nucleotide sequence ID" value="NZ_BDQX01000041.1"/>
</dbReference>
<dbReference type="PRINTS" id="PR00039">
    <property type="entry name" value="HTHLYSR"/>
</dbReference>
<evidence type="ECO:0000256" key="4">
    <source>
        <dbReference type="ARBA" id="ARBA00023163"/>
    </source>
</evidence>
<dbReference type="GO" id="GO:0000976">
    <property type="term" value="F:transcription cis-regulatory region binding"/>
    <property type="evidence" value="ECO:0007669"/>
    <property type="project" value="TreeGrafter"/>
</dbReference>
<dbReference type="Pfam" id="PF00126">
    <property type="entry name" value="HTH_1"/>
    <property type="match status" value="1"/>
</dbReference>
<evidence type="ECO:0000256" key="2">
    <source>
        <dbReference type="ARBA" id="ARBA00023015"/>
    </source>
</evidence>
<dbReference type="InterPro" id="IPR005119">
    <property type="entry name" value="LysR_subst-bd"/>
</dbReference>
<organism evidence="6 7">
    <name type="scientific">Paenibacillus agaridevorans</name>
    <dbReference type="NCBI Taxonomy" id="171404"/>
    <lineage>
        <taxon>Bacteria</taxon>
        <taxon>Bacillati</taxon>
        <taxon>Bacillota</taxon>
        <taxon>Bacilli</taxon>
        <taxon>Bacillales</taxon>
        <taxon>Paenibacillaceae</taxon>
        <taxon>Paenibacillus</taxon>
    </lineage>
</organism>
<dbReference type="InterPro" id="IPR047788">
    <property type="entry name" value="LysR-like_Sec_metab"/>
</dbReference>
<keyword evidence="7" id="KW-1185">Reference proteome</keyword>
<dbReference type="PANTHER" id="PTHR30126:SF39">
    <property type="entry name" value="HTH-TYPE TRANSCRIPTIONAL REGULATOR CYSL"/>
    <property type="match status" value="1"/>
</dbReference>
<keyword evidence="2" id="KW-0805">Transcription regulation</keyword>
<dbReference type="InterPro" id="IPR036388">
    <property type="entry name" value="WH-like_DNA-bd_sf"/>
</dbReference>
<evidence type="ECO:0000313" key="7">
    <source>
        <dbReference type="Proteomes" id="UP000245202"/>
    </source>
</evidence>
<dbReference type="FunFam" id="1.10.10.10:FF:000001">
    <property type="entry name" value="LysR family transcriptional regulator"/>
    <property type="match status" value="1"/>
</dbReference>
<keyword evidence="4" id="KW-0804">Transcription</keyword>
<evidence type="ECO:0000256" key="1">
    <source>
        <dbReference type="ARBA" id="ARBA00009437"/>
    </source>
</evidence>